<dbReference type="EMBL" id="ACYG01000030">
    <property type="protein sequence ID" value="EEV16536.1"/>
    <property type="molecule type" value="Genomic_DNA"/>
</dbReference>
<protein>
    <submittedName>
        <fullName evidence="1">Uncharacterized protein</fullName>
    </submittedName>
</protein>
<comment type="caution">
    <text evidence="1">The sequence shown here is derived from an EMBL/GenBank/DDBJ whole genome shotgun (WGS) entry which is preliminary data.</text>
</comment>
<name>C8PKC7_9BACT</name>
<accession>C8PKC7</accession>
<dbReference type="Proteomes" id="UP000005709">
    <property type="component" value="Unassembled WGS sequence"/>
</dbReference>
<gene>
    <name evidence="1" type="ORF">CAMGR0001_0142</name>
</gene>
<proteinExistence type="predicted"/>
<organism evidence="1 2">
    <name type="scientific">Campylobacter gracilis RM3268</name>
    <dbReference type="NCBI Taxonomy" id="553220"/>
    <lineage>
        <taxon>Bacteria</taxon>
        <taxon>Pseudomonadati</taxon>
        <taxon>Campylobacterota</taxon>
        <taxon>Epsilonproteobacteria</taxon>
        <taxon>Campylobacterales</taxon>
        <taxon>Campylobacteraceae</taxon>
        <taxon>Campylobacter</taxon>
    </lineage>
</organism>
<dbReference type="AlphaFoldDB" id="C8PKC7"/>
<reference evidence="1 2" key="1">
    <citation type="submission" date="2009-07" db="EMBL/GenBank/DDBJ databases">
        <authorList>
            <person name="Madupu R."/>
            <person name="Sebastian Y."/>
            <person name="Durkin A.S."/>
            <person name="Torralba M."/>
            <person name="Methe B."/>
            <person name="Sutton G.G."/>
            <person name="Strausberg R.L."/>
            <person name="Nelson K.E."/>
        </authorList>
    </citation>
    <scope>NUCLEOTIDE SEQUENCE [LARGE SCALE GENOMIC DNA]</scope>
    <source>
        <strain evidence="1 2">RM3268</strain>
    </source>
</reference>
<keyword evidence="2" id="KW-1185">Reference proteome</keyword>
<evidence type="ECO:0000313" key="1">
    <source>
        <dbReference type="EMBL" id="EEV16536.1"/>
    </source>
</evidence>
<evidence type="ECO:0000313" key="2">
    <source>
        <dbReference type="Proteomes" id="UP000005709"/>
    </source>
</evidence>
<sequence length="41" mass="5077">MHFLDERRFYLAAAILKFRLSLKFGFAARRRAKFKKRKQIF</sequence>